<dbReference type="EMBL" id="NFKM01000001">
    <property type="protein sequence ID" value="OUP61829.1"/>
    <property type="molecule type" value="Genomic_DNA"/>
</dbReference>
<evidence type="ECO:0000313" key="2">
    <source>
        <dbReference type="EMBL" id="OUP61829.1"/>
    </source>
</evidence>
<name>A0A1Y4M1Q7_9FIRM</name>
<evidence type="ECO:0000313" key="3">
    <source>
        <dbReference type="Proteomes" id="UP000195447"/>
    </source>
</evidence>
<evidence type="ECO:0000256" key="1">
    <source>
        <dbReference type="SAM" id="Phobius"/>
    </source>
</evidence>
<comment type="caution">
    <text evidence="2">The sequence shown here is derived from an EMBL/GenBank/DDBJ whole genome shotgun (WGS) entry which is preliminary data.</text>
</comment>
<protein>
    <recommendedName>
        <fullName evidence="4">Membrane-spanning protein</fullName>
    </recommendedName>
</protein>
<dbReference type="Pfam" id="PF09997">
    <property type="entry name" value="DUF2238"/>
    <property type="match status" value="1"/>
</dbReference>
<dbReference type="RefSeq" id="WP_087157948.1">
    <property type="nucleotide sequence ID" value="NZ_NFKM01000001.1"/>
</dbReference>
<feature type="transmembrane region" description="Helical" evidence="1">
    <location>
        <begin position="37"/>
        <end position="55"/>
    </location>
</feature>
<feature type="transmembrane region" description="Helical" evidence="1">
    <location>
        <begin position="12"/>
        <end position="31"/>
    </location>
</feature>
<keyword evidence="1" id="KW-0472">Membrane</keyword>
<sequence length="213" mass="24584">MSNDNILKRIWYVFNGIYVVTLVYSVFVNYTQGDMNGVFMCAVAVLTLVMVPLIFKIFHFKPIYEIYLIATVFAYIASVWGSTLGGYGLPGFDKFLHFSSGFLMLTVAIMLYYLLSSNNEIKTKQEKRVFYVFINAVNMAIAVCWEFFEYAMLIFFNNDAINHYTQGVHDSMTDMLCATIAGLLLTIWIMKSRSNFFMNTAQKFYELNVKKKP</sequence>
<keyword evidence="1" id="KW-1133">Transmembrane helix</keyword>
<organism evidence="2 3">
    <name type="scientific">Faecalitalea cylindroides</name>
    <dbReference type="NCBI Taxonomy" id="39483"/>
    <lineage>
        <taxon>Bacteria</taxon>
        <taxon>Bacillati</taxon>
        <taxon>Bacillota</taxon>
        <taxon>Erysipelotrichia</taxon>
        <taxon>Erysipelotrichales</taxon>
        <taxon>Erysipelotrichaceae</taxon>
        <taxon>Faecalitalea</taxon>
    </lineage>
</organism>
<evidence type="ECO:0008006" key="4">
    <source>
        <dbReference type="Google" id="ProtNLM"/>
    </source>
</evidence>
<feature type="transmembrane region" description="Helical" evidence="1">
    <location>
        <begin position="67"/>
        <end position="89"/>
    </location>
</feature>
<proteinExistence type="predicted"/>
<dbReference type="AlphaFoldDB" id="A0A1Y4M1Q7"/>
<keyword evidence="1" id="KW-0812">Transmembrane</keyword>
<dbReference type="Proteomes" id="UP000195447">
    <property type="component" value="Unassembled WGS sequence"/>
</dbReference>
<accession>A0A1Y4M1Q7</accession>
<feature type="transmembrane region" description="Helical" evidence="1">
    <location>
        <begin position="95"/>
        <end position="116"/>
    </location>
</feature>
<keyword evidence="3" id="KW-1185">Reference proteome</keyword>
<reference evidence="3" key="1">
    <citation type="submission" date="2017-04" db="EMBL/GenBank/DDBJ databases">
        <title>Function of individual gut microbiota members based on whole genome sequencing of pure cultures obtained from chicken caecum.</title>
        <authorList>
            <person name="Medvecky M."/>
            <person name="Cejkova D."/>
            <person name="Polansky O."/>
            <person name="Karasova D."/>
            <person name="Kubasova T."/>
            <person name="Cizek A."/>
            <person name="Rychlik I."/>
        </authorList>
    </citation>
    <scope>NUCLEOTIDE SEQUENCE [LARGE SCALE GENOMIC DNA]</scope>
    <source>
        <strain evidence="3">An178</strain>
    </source>
</reference>
<dbReference type="InterPro" id="IPR014509">
    <property type="entry name" value="YjdF-like"/>
</dbReference>
<feature type="transmembrane region" description="Helical" evidence="1">
    <location>
        <begin position="128"/>
        <end position="148"/>
    </location>
</feature>
<gene>
    <name evidence="2" type="ORF">B5F14_00095</name>
</gene>
<feature type="transmembrane region" description="Helical" evidence="1">
    <location>
        <begin position="172"/>
        <end position="190"/>
    </location>
</feature>